<evidence type="ECO:0000313" key="4">
    <source>
        <dbReference type="EMBL" id="KAJ9491763.1"/>
    </source>
</evidence>
<sequence length="341" mass="37543">MELIAEPQPHFSTSVFVNFLLPATHRPSTPIHVNGMETPRNRKQRRAAGSSTKKDEPEIAMAHPQRDDPTKNKATVERTLYDIIAERQSGLHQKKGAIPASVEAQGIPSQSEGTRFVTVDASGELVDTDGDISSHLSNPSQKNTKIKNTQKSTNGTTLKQSDAESESDKPLPPFLDTILLSLPLTTLHLTLGYLAAHQYAERIDLPELFKESVTTAFPLLTLFVHLAHGHIISFKKRNSKAEPAPLYLFPLTKDKLTFSFLRRLVFPPALKTLVFLPLSALLGAHLIAITNGEPYYAVMKKAPAVGTIWIWCILELSFGAAVLGALGPLIWGVWWMGYGII</sequence>
<feature type="region of interest" description="Disordered" evidence="1">
    <location>
        <begin position="128"/>
        <end position="169"/>
    </location>
</feature>
<protein>
    <recommendedName>
        <fullName evidence="3">DUF7719 domain-containing protein</fullName>
    </recommendedName>
</protein>
<dbReference type="EMBL" id="LACB01000025">
    <property type="protein sequence ID" value="KAJ9491763.1"/>
    <property type="molecule type" value="Genomic_DNA"/>
</dbReference>
<dbReference type="PANTHER" id="PTHR37846">
    <property type="entry name" value="YALI0B21296P"/>
    <property type="match status" value="1"/>
</dbReference>
<keyword evidence="2" id="KW-0812">Transmembrane</keyword>
<feature type="transmembrane region" description="Helical" evidence="2">
    <location>
        <begin position="269"/>
        <end position="288"/>
    </location>
</feature>
<name>A0AAI9TS29_PENTH</name>
<dbReference type="Pfam" id="PF24841">
    <property type="entry name" value="DUF7719"/>
    <property type="match status" value="1"/>
</dbReference>
<evidence type="ECO:0000259" key="3">
    <source>
        <dbReference type="Pfam" id="PF24841"/>
    </source>
</evidence>
<reference evidence="4" key="1">
    <citation type="submission" date="2015-06" db="EMBL/GenBank/DDBJ databases">
        <authorList>
            <person name="Nguyen H."/>
        </authorList>
    </citation>
    <scope>NUCLEOTIDE SEQUENCE</scope>
    <source>
        <strain evidence="4">DAOM 180753</strain>
    </source>
</reference>
<evidence type="ECO:0000256" key="1">
    <source>
        <dbReference type="SAM" id="MobiDB-lite"/>
    </source>
</evidence>
<dbReference type="InterPro" id="IPR056136">
    <property type="entry name" value="DUF7719"/>
</dbReference>
<gene>
    <name evidence="4" type="ORF">VN97_g1500</name>
</gene>
<dbReference type="PANTHER" id="PTHR37846:SF1">
    <property type="entry name" value="DEACETYLASE-LIKE PROTEIN"/>
    <property type="match status" value="1"/>
</dbReference>
<dbReference type="Proteomes" id="UP001227192">
    <property type="component" value="Unassembled WGS sequence"/>
</dbReference>
<feature type="region of interest" description="Disordered" evidence="1">
    <location>
        <begin position="26"/>
        <end position="71"/>
    </location>
</feature>
<keyword evidence="2" id="KW-1133">Transmembrane helix</keyword>
<keyword evidence="5" id="KW-1185">Reference proteome</keyword>
<dbReference type="AlphaFoldDB" id="A0AAI9TS29"/>
<reference evidence="4" key="2">
    <citation type="journal article" date="2016" name="Fungal Biol.">
        <title>Ochratoxin A production by Penicillium thymicola.</title>
        <authorList>
            <person name="Nguyen H.D.T."/>
            <person name="McMullin D.R."/>
            <person name="Ponomareva E."/>
            <person name="Riley R."/>
            <person name="Pomraning K.R."/>
            <person name="Baker S.E."/>
            <person name="Seifert K.A."/>
        </authorList>
    </citation>
    <scope>NUCLEOTIDE SEQUENCE</scope>
    <source>
        <strain evidence="4">DAOM 180753</strain>
    </source>
</reference>
<feature type="region of interest" description="Disordered" evidence="1">
    <location>
        <begin position="91"/>
        <end position="113"/>
    </location>
</feature>
<proteinExistence type="predicted"/>
<keyword evidence="2" id="KW-0472">Membrane</keyword>
<comment type="caution">
    <text evidence="4">The sequence shown here is derived from an EMBL/GenBank/DDBJ whole genome shotgun (WGS) entry which is preliminary data.</text>
</comment>
<feature type="compositionally biased region" description="Polar residues" evidence="1">
    <location>
        <begin position="134"/>
        <end position="160"/>
    </location>
</feature>
<evidence type="ECO:0000256" key="2">
    <source>
        <dbReference type="SAM" id="Phobius"/>
    </source>
</evidence>
<feature type="transmembrane region" description="Helical" evidence="2">
    <location>
        <begin position="308"/>
        <end position="335"/>
    </location>
</feature>
<feature type="domain" description="DUF7719" evidence="3">
    <location>
        <begin position="272"/>
        <end position="340"/>
    </location>
</feature>
<organism evidence="4 5">
    <name type="scientific">Penicillium thymicola</name>
    <dbReference type="NCBI Taxonomy" id="293382"/>
    <lineage>
        <taxon>Eukaryota</taxon>
        <taxon>Fungi</taxon>
        <taxon>Dikarya</taxon>
        <taxon>Ascomycota</taxon>
        <taxon>Pezizomycotina</taxon>
        <taxon>Eurotiomycetes</taxon>
        <taxon>Eurotiomycetidae</taxon>
        <taxon>Eurotiales</taxon>
        <taxon>Aspergillaceae</taxon>
        <taxon>Penicillium</taxon>
    </lineage>
</organism>
<accession>A0AAI9TS29</accession>
<evidence type="ECO:0000313" key="5">
    <source>
        <dbReference type="Proteomes" id="UP001227192"/>
    </source>
</evidence>